<dbReference type="EMBL" id="SSTE01016227">
    <property type="protein sequence ID" value="KAA0042061.1"/>
    <property type="molecule type" value="Genomic_DNA"/>
</dbReference>
<accession>A0A5A7TKH2</accession>
<feature type="compositionally biased region" description="Basic and acidic residues" evidence="1">
    <location>
        <begin position="105"/>
        <end position="116"/>
    </location>
</feature>
<organism evidence="2 4">
    <name type="scientific">Cucumis melo var. makuwa</name>
    <name type="common">Oriental melon</name>
    <dbReference type="NCBI Taxonomy" id="1194695"/>
    <lineage>
        <taxon>Eukaryota</taxon>
        <taxon>Viridiplantae</taxon>
        <taxon>Streptophyta</taxon>
        <taxon>Embryophyta</taxon>
        <taxon>Tracheophyta</taxon>
        <taxon>Spermatophyta</taxon>
        <taxon>Magnoliopsida</taxon>
        <taxon>eudicotyledons</taxon>
        <taxon>Gunneridae</taxon>
        <taxon>Pentapetalae</taxon>
        <taxon>rosids</taxon>
        <taxon>fabids</taxon>
        <taxon>Cucurbitales</taxon>
        <taxon>Cucurbitaceae</taxon>
        <taxon>Benincaseae</taxon>
        <taxon>Cucumis</taxon>
    </lineage>
</organism>
<reference evidence="4 5" key="1">
    <citation type="submission" date="2019-08" db="EMBL/GenBank/DDBJ databases">
        <title>Draft genome sequences of two oriental melons (Cucumis melo L. var makuwa).</title>
        <authorList>
            <person name="Kwon S.-Y."/>
        </authorList>
    </citation>
    <scope>NUCLEOTIDE SEQUENCE [LARGE SCALE GENOMIC DNA]</scope>
    <source>
        <strain evidence="5">cv. Chang Bougi</strain>
        <strain evidence="4">cv. SW 3</strain>
        <tissue evidence="2">Leaf</tissue>
    </source>
</reference>
<dbReference type="OrthoDB" id="2596766at2759"/>
<name>A0A5A7TKH2_CUCMM</name>
<dbReference type="Proteomes" id="UP000321393">
    <property type="component" value="Unassembled WGS sequence"/>
</dbReference>
<dbReference type="AlphaFoldDB" id="A0A5A7TKH2"/>
<gene>
    <name evidence="3" type="ORF">E5676_scaffold306G003150</name>
    <name evidence="2" type="ORF">E6C27_scaffold67G005220</name>
</gene>
<evidence type="ECO:0000313" key="4">
    <source>
        <dbReference type="Proteomes" id="UP000321393"/>
    </source>
</evidence>
<dbReference type="EMBL" id="SSTD01007940">
    <property type="protein sequence ID" value="TYK18003.1"/>
    <property type="molecule type" value="Genomic_DNA"/>
</dbReference>
<evidence type="ECO:0000256" key="1">
    <source>
        <dbReference type="SAM" id="MobiDB-lite"/>
    </source>
</evidence>
<feature type="region of interest" description="Disordered" evidence="1">
    <location>
        <begin position="58"/>
        <end position="119"/>
    </location>
</feature>
<feature type="compositionally biased region" description="Polar residues" evidence="1">
    <location>
        <begin position="72"/>
        <end position="86"/>
    </location>
</feature>
<protein>
    <submittedName>
        <fullName evidence="2">Ty1-copia retrotransposon protein</fullName>
    </submittedName>
</protein>
<feature type="compositionally biased region" description="Pro residues" evidence="1">
    <location>
        <begin position="60"/>
        <end position="70"/>
    </location>
</feature>
<evidence type="ECO:0000313" key="3">
    <source>
        <dbReference type="EMBL" id="TYK18003.1"/>
    </source>
</evidence>
<comment type="caution">
    <text evidence="2">The sequence shown here is derived from an EMBL/GenBank/DDBJ whole genome shotgun (WGS) entry which is preliminary data.</text>
</comment>
<proteinExistence type="predicted"/>
<feature type="compositionally biased region" description="Basic and acidic residues" evidence="1">
    <location>
        <begin position="88"/>
        <end position="99"/>
    </location>
</feature>
<evidence type="ECO:0000313" key="2">
    <source>
        <dbReference type="EMBL" id="KAA0042061.1"/>
    </source>
</evidence>
<sequence>MSFELLVLISIPSSDECTSELGRCINLGEQPTTRLAPRLVEIVFIAVLEVDYVLTIDPSSDPPTITPAPSDPESSTRPSVIVNDQVTDLEKDRTKQDKWHMRKPEKRDSSRLLGEKSRRRSQSVMFVEMKDINCTNVIKGKRHKIRKTISQANLAEQDDNVIATIMKVNLIENKTDLILDTRASRHFCTNREILYDYEDTTDG</sequence>
<evidence type="ECO:0000313" key="5">
    <source>
        <dbReference type="Proteomes" id="UP000321947"/>
    </source>
</evidence>
<dbReference type="Proteomes" id="UP000321947">
    <property type="component" value="Unassembled WGS sequence"/>
</dbReference>